<feature type="transmembrane region" description="Helical" evidence="7">
    <location>
        <begin position="783"/>
        <end position="807"/>
    </location>
</feature>
<evidence type="ECO:0000313" key="10">
    <source>
        <dbReference type="Proteomes" id="UP000482960"/>
    </source>
</evidence>
<keyword evidence="2" id="KW-1003">Cell membrane</keyword>
<comment type="caution">
    <text evidence="9">The sequence shown here is derived from an EMBL/GenBank/DDBJ whole genome shotgun (WGS) entry which is preliminary data.</text>
</comment>
<dbReference type="InterPro" id="IPR003838">
    <property type="entry name" value="ABC3_permease_C"/>
</dbReference>
<comment type="subcellular location">
    <subcellularLocation>
        <location evidence="1">Cell membrane</location>
        <topology evidence="1">Multi-pass membrane protein</topology>
    </subcellularLocation>
</comment>
<proteinExistence type="inferred from homology"/>
<reference evidence="9 10" key="1">
    <citation type="submission" date="2020-03" db="EMBL/GenBank/DDBJ databases">
        <title>Whole genome shotgun sequence of Phytohabitans rumicis NBRC 108638.</title>
        <authorList>
            <person name="Komaki H."/>
            <person name="Tamura T."/>
        </authorList>
    </citation>
    <scope>NUCLEOTIDE SEQUENCE [LARGE SCALE GENOMIC DNA]</scope>
    <source>
        <strain evidence="9 10">NBRC 108638</strain>
    </source>
</reference>
<dbReference type="GO" id="GO:0022857">
    <property type="term" value="F:transmembrane transporter activity"/>
    <property type="evidence" value="ECO:0007669"/>
    <property type="project" value="TreeGrafter"/>
</dbReference>
<reference evidence="9 10" key="2">
    <citation type="submission" date="2020-03" db="EMBL/GenBank/DDBJ databases">
        <authorList>
            <person name="Ichikawa N."/>
            <person name="Kimura A."/>
            <person name="Kitahashi Y."/>
            <person name="Uohara A."/>
        </authorList>
    </citation>
    <scope>NUCLEOTIDE SEQUENCE [LARGE SCALE GENOMIC DNA]</scope>
    <source>
        <strain evidence="9 10">NBRC 108638</strain>
    </source>
</reference>
<evidence type="ECO:0000256" key="7">
    <source>
        <dbReference type="SAM" id="Phobius"/>
    </source>
</evidence>
<feature type="transmembrane region" description="Helical" evidence="7">
    <location>
        <begin position="300"/>
        <end position="325"/>
    </location>
</feature>
<comment type="similarity">
    <text evidence="6">Belongs to the ABC-4 integral membrane protein family.</text>
</comment>
<evidence type="ECO:0000256" key="4">
    <source>
        <dbReference type="ARBA" id="ARBA00022989"/>
    </source>
</evidence>
<feature type="transmembrane region" description="Helical" evidence="7">
    <location>
        <begin position="260"/>
        <end position="279"/>
    </location>
</feature>
<feature type="transmembrane region" description="Helical" evidence="7">
    <location>
        <begin position="345"/>
        <end position="369"/>
    </location>
</feature>
<evidence type="ECO:0000256" key="5">
    <source>
        <dbReference type="ARBA" id="ARBA00023136"/>
    </source>
</evidence>
<evidence type="ECO:0000313" key="9">
    <source>
        <dbReference type="EMBL" id="GFJ95947.1"/>
    </source>
</evidence>
<organism evidence="9 10">
    <name type="scientific">Phytohabitans rumicis</name>
    <dbReference type="NCBI Taxonomy" id="1076125"/>
    <lineage>
        <taxon>Bacteria</taxon>
        <taxon>Bacillati</taxon>
        <taxon>Actinomycetota</taxon>
        <taxon>Actinomycetes</taxon>
        <taxon>Micromonosporales</taxon>
        <taxon>Micromonosporaceae</taxon>
    </lineage>
</organism>
<evidence type="ECO:0000256" key="6">
    <source>
        <dbReference type="ARBA" id="ARBA00038076"/>
    </source>
</evidence>
<feature type="domain" description="ABC3 transporter permease C-terminal" evidence="8">
    <location>
        <begin position="693"/>
        <end position="809"/>
    </location>
</feature>
<gene>
    <name evidence="9" type="ORF">Prum_095890</name>
</gene>
<keyword evidence="5 7" id="KW-0472">Membrane</keyword>
<protein>
    <recommendedName>
        <fullName evidence="8">ABC3 transporter permease C-terminal domain-containing protein</fullName>
    </recommendedName>
</protein>
<dbReference type="PANTHER" id="PTHR30572">
    <property type="entry name" value="MEMBRANE COMPONENT OF TRANSPORTER-RELATED"/>
    <property type="match status" value="1"/>
</dbReference>
<evidence type="ECO:0000256" key="2">
    <source>
        <dbReference type="ARBA" id="ARBA00022475"/>
    </source>
</evidence>
<feature type="transmembrane region" description="Helical" evidence="7">
    <location>
        <begin position="734"/>
        <end position="763"/>
    </location>
</feature>
<dbReference type="PANTHER" id="PTHR30572:SF4">
    <property type="entry name" value="ABC TRANSPORTER PERMEASE YTRF"/>
    <property type="match status" value="1"/>
</dbReference>
<feature type="transmembrane region" description="Helical" evidence="7">
    <location>
        <begin position="396"/>
        <end position="416"/>
    </location>
</feature>
<feature type="transmembrane region" description="Helical" evidence="7">
    <location>
        <begin position="689"/>
        <end position="713"/>
    </location>
</feature>
<dbReference type="InterPro" id="IPR050250">
    <property type="entry name" value="Macrolide_Exporter_MacB"/>
</dbReference>
<sequence length="819" mass="83544">MTGLAWHTIRARKSSLAGSFIALALGVALLAAMALTLASTIGAGRGGPDWYVTPDVVVAGTNTVSVTTGSGEDRETESLRTTASRALPADLPDRLSTMDADVVVDYAGPATADGAPGDTVHPWSAATLHPYTWSAGGPPRAPTDIALSGPSGHRPGDRITVHTLRGTEEFTVSGVLDSAAPPALYATDAVAATLASGRIHAVALTARSGDAGALAGRVRAAVGDAPAQVLTGNDRRKAEPDPDGEKLEVAISLLATTCGLAGFVSIFVVSGTFGYAVAARRREFGLLRTAGATPRQVRRLVLGEALAVGVLASLAGGALGTVLAPPFAHWLARIEFAPSNFTAHFIFWPVASAFGVGLAVALTGAWLAARRAGRVRPVEALREAALDRRPMTLARWVVGLAAIGGAVPMIAVFSSMRSADATALVLLVGMMLIVACAMFAPLLIPPLVGLLTAPLSAARGAAGMLARHGARTSVRRTAATAAPILVTVGIAGSTLVSLGTLYAALESAARDRIVAEAIAVPDGSPGLSDPAIAALRATPGITAAVPTTDTPVYVRDGDSPEDWSGRYISGPDAASVLNLPLVAGDLTALVGTDTIAVPEGRWGLGDTADLWLGDSTPVRLRVVAVLAPQLDLADTVLLPWDLRASHGQPLASTVYLRGTPPATVDGAVVVATGNYVSAADEEQARINRLASIAVLGMALLYTGIAIANTLVMATADRSRELATLRLTGATPRQLLRMIGIEAVLVTCVGVLLAGVVTLVTVAGMRSGLAGLAPSVPITAPWPALAGIALACLVTAVLGSLIPATLLLRRRPIELAGIRE</sequence>
<dbReference type="RefSeq" id="WP_173085360.1">
    <property type="nucleotide sequence ID" value="NZ_BAABJB010000019.1"/>
</dbReference>
<feature type="transmembrane region" description="Helical" evidence="7">
    <location>
        <begin position="422"/>
        <end position="444"/>
    </location>
</feature>
<evidence type="ECO:0000256" key="3">
    <source>
        <dbReference type="ARBA" id="ARBA00022692"/>
    </source>
</evidence>
<keyword evidence="3 7" id="KW-0812">Transmembrane</keyword>
<evidence type="ECO:0000259" key="8">
    <source>
        <dbReference type="Pfam" id="PF02687"/>
    </source>
</evidence>
<dbReference type="Proteomes" id="UP000482960">
    <property type="component" value="Unassembled WGS sequence"/>
</dbReference>
<accession>A0A6V8LPB9</accession>
<feature type="transmembrane region" description="Helical" evidence="7">
    <location>
        <begin position="481"/>
        <end position="505"/>
    </location>
</feature>
<keyword evidence="4 7" id="KW-1133">Transmembrane helix</keyword>
<feature type="domain" description="ABC3 transporter permease C-terminal" evidence="8">
    <location>
        <begin position="260"/>
        <end position="374"/>
    </location>
</feature>
<name>A0A6V8LPB9_9ACTN</name>
<dbReference type="Pfam" id="PF02687">
    <property type="entry name" value="FtsX"/>
    <property type="match status" value="2"/>
</dbReference>
<dbReference type="AlphaFoldDB" id="A0A6V8LPB9"/>
<dbReference type="GO" id="GO:0005886">
    <property type="term" value="C:plasma membrane"/>
    <property type="evidence" value="ECO:0007669"/>
    <property type="project" value="UniProtKB-SubCell"/>
</dbReference>
<dbReference type="EMBL" id="BLPG01000002">
    <property type="protein sequence ID" value="GFJ95947.1"/>
    <property type="molecule type" value="Genomic_DNA"/>
</dbReference>
<keyword evidence="10" id="KW-1185">Reference proteome</keyword>
<evidence type="ECO:0000256" key="1">
    <source>
        <dbReference type="ARBA" id="ARBA00004651"/>
    </source>
</evidence>